<keyword evidence="2" id="KW-1185">Reference proteome</keyword>
<gene>
    <name evidence="1" type="ORF">O7M46_10140</name>
</gene>
<organism evidence="1 2">
    <name type="scientific">Bisgaard Taxon 45</name>
    <dbReference type="NCBI Taxonomy" id="304289"/>
    <lineage>
        <taxon>Bacteria</taxon>
        <taxon>Pseudomonadati</taxon>
        <taxon>Pseudomonadota</taxon>
        <taxon>Gammaproteobacteria</taxon>
        <taxon>Pasteurellales</taxon>
        <taxon>Pasteurellaceae</taxon>
    </lineage>
</organism>
<dbReference type="EMBL" id="JAQAHH010000009">
    <property type="protein sequence ID" value="MDP9501316.1"/>
    <property type="molecule type" value="Genomic_DNA"/>
</dbReference>
<proteinExistence type="predicted"/>
<name>A0ABT9KGX4_9PAST</name>
<evidence type="ECO:0000313" key="1">
    <source>
        <dbReference type="EMBL" id="MDP9501316.1"/>
    </source>
</evidence>
<reference evidence="1 2" key="1">
    <citation type="submission" date="2022-12" db="EMBL/GenBank/DDBJ databases">
        <title>Genome sequence of Pasteurellaceae Bisgaard Taxon 45.</title>
        <authorList>
            <person name="Foggin C."/>
            <person name="Rosen L.E."/>
            <person name="Henton M."/>
            <person name="Buys A."/>
            <person name="Floyd T."/>
            <person name="Turner A.D."/>
            <person name="Tarbin J."/>
            <person name="Lloyd A.S."/>
            <person name="Chaitezvi C."/>
            <person name="Ellis R.J."/>
            <person name="Roberts H.C."/>
            <person name="Dastjerdi A."/>
            <person name="Nunez A."/>
            <person name="Van Vliet A.H."/>
            <person name="Steinbach F."/>
        </authorList>
    </citation>
    <scope>NUCLEOTIDE SEQUENCE [LARGE SCALE GENOMIC DNA]</scope>
    <source>
        <strain evidence="1 2">VF20HR</strain>
    </source>
</reference>
<comment type="caution">
    <text evidence="1">The sequence shown here is derived from an EMBL/GenBank/DDBJ whole genome shotgun (WGS) entry which is preliminary data.</text>
</comment>
<dbReference type="Proteomes" id="UP001224083">
    <property type="component" value="Unassembled WGS sequence"/>
</dbReference>
<evidence type="ECO:0000313" key="2">
    <source>
        <dbReference type="Proteomes" id="UP001224083"/>
    </source>
</evidence>
<sequence>MEITRFKILLIALIILGNGYVFLGEPAKKQFAIEAETRRIYRTLTTEITHMEGEYKQSGGRVMDGFILTVFFPHYSDIENRIKILEKIKEMGFESKYKKSKPSLHLFCQGESGFLIAEKPEFRIDYEKKMTYCLE</sequence>
<protein>
    <submittedName>
        <fullName evidence="1">Uncharacterized protein</fullName>
    </submittedName>
</protein>
<accession>A0ABT9KGX4</accession>